<sequence>MPPQIRTLIGSLGLRYEPSRQADLQAHGARIALLSEDMAEANPDLLARAIERWVHVKPYLPKASELHAIIEDMQAAQAPGAFCDLERMVEDGNREARAKGMDWFFRIAVRHMPDGSRQRYVERLEGWRAEEARRTDAGERSGYWKPEPGEVEDINIRVSRFVSEGWSQHEFNEHVRRTGGNI</sequence>
<protein>
    <submittedName>
        <fullName evidence="1">Uncharacterized protein</fullName>
    </submittedName>
</protein>
<proteinExistence type="predicted"/>
<evidence type="ECO:0000313" key="1">
    <source>
        <dbReference type="EMBL" id="GGN49488.1"/>
    </source>
</evidence>
<accession>A0ABQ2JM33</accession>
<comment type="caution">
    <text evidence="1">The sequence shown here is derived from an EMBL/GenBank/DDBJ whole genome shotgun (WGS) entry which is preliminary data.</text>
</comment>
<keyword evidence="2" id="KW-1185">Reference proteome</keyword>
<dbReference type="Proteomes" id="UP000605099">
    <property type="component" value="Unassembled WGS sequence"/>
</dbReference>
<evidence type="ECO:0000313" key="2">
    <source>
        <dbReference type="Proteomes" id="UP000605099"/>
    </source>
</evidence>
<organism evidence="1 2">
    <name type="scientific">Novosphingobium indicum</name>
    <dbReference type="NCBI Taxonomy" id="462949"/>
    <lineage>
        <taxon>Bacteria</taxon>
        <taxon>Pseudomonadati</taxon>
        <taxon>Pseudomonadota</taxon>
        <taxon>Alphaproteobacteria</taxon>
        <taxon>Sphingomonadales</taxon>
        <taxon>Sphingomonadaceae</taxon>
        <taxon>Novosphingobium</taxon>
    </lineage>
</organism>
<reference evidence="2" key="1">
    <citation type="journal article" date="2019" name="Int. J. Syst. Evol. Microbiol.">
        <title>The Global Catalogue of Microorganisms (GCM) 10K type strain sequencing project: providing services to taxonomists for standard genome sequencing and annotation.</title>
        <authorList>
            <consortium name="The Broad Institute Genomics Platform"/>
            <consortium name="The Broad Institute Genome Sequencing Center for Infectious Disease"/>
            <person name="Wu L."/>
            <person name="Ma J."/>
        </authorList>
    </citation>
    <scope>NUCLEOTIDE SEQUENCE [LARGE SCALE GENOMIC DNA]</scope>
    <source>
        <strain evidence="2">CGMCC 1.6784</strain>
    </source>
</reference>
<gene>
    <name evidence="1" type="ORF">GCM10011349_20150</name>
</gene>
<name>A0ABQ2JM33_9SPHN</name>
<dbReference type="EMBL" id="BMLK01000008">
    <property type="protein sequence ID" value="GGN49488.1"/>
    <property type="molecule type" value="Genomic_DNA"/>
</dbReference>